<evidence type="ECO:0000256" key="10">
    <source>
        <dbReference type="ARBA" id="ARBA00023136"/>
    </source>
</evidence>
<evidence type="ECO:0000313" key="15">
    <source>
        <dbReference type="EMBL" id="KFD71578.1"/>
    </source>
</evidence>
<dbReference type="EMBL" id="KL367481">
    <property type="protein sequence ID" value="KFD71578.1"/>
    <property type="molecule type" value="Genomic_DNA"/>
</dbReference>
<feature type="transmembrane region" description="Helical" evidence="12">
    <location>
        <begin position="245"/>
        <end position="269"/>
    </location>
</feature>
<evidence type="ECO:0000313" key="14">
    <source>
        <dbReference type="EMBL" id="KFD53783.1"/>
    </source>
</evidence>
<comment type="similarity">
    <text evidence="12">Belongs to the pannexin family.</text>
</comment>
<sequence length="539" mass="63084">MLAVILHALRAYGFYQDDVDRVDRLHYWITSNLLIAISILVSYKQFGGKPVECLVPKMFSGSWEEYVSPTRDDDIADRLNHYVTSGLLIALAILVSFKQFGGTPIECMVPDMFSKSWEQYAENYCWAQDTYFLPFDETVPKEISQREERRISYYQWVPFFLLVEALCFRLPSFIWKYLASHSGIRVHDIVRISIDERNVQSEVKLQNIKALTTHIQNALHFHGRLRRRRVTPHRFLRFLNLPYSAFYVCTVYLLTKCLYLANVCLQLMLMNRFLGTYKHGWYGFRALSDMLSGASWEKSGIFPRVTLCDFQVRVMGNVQRYSVQCVLVINIFNEKIFVFLWFWYLTLFFVTVLSAAYWAFVILLPWPARWFISRHLELSEMPFEPQESRKDVERFVSSYLKPDGVFVLRLITLRSNIIFGTDLLVSLWCSFYGIEQRVRENGMLNASEQKFIQTPIEHLLRCRLRSLSAKGGKTEKEAKTAAEKLLPILESIRQKEEMDMVEEEGKTNHTGTATPQENDDARKSSTVRRMEEYIAAKQV</sequence>
<evidence type="ECO:0000256" key="8">
    <source>
        <dbReference type="ARBA" id="ARBA00022989"/>
    </source>
</evidence>
<dbReference type="Proteomes" id="UP000030758">
    <property type="component" value="Unassembled WGS sequence"/>
</dbReference>
<feature type="compositionally biased region" description="Basic and acidic residues" evidence="13">
    <location>
        <begin position="519"/>
        <end position="539"/>
    </location>
</feature>
<evidence type="ECO:0000256" key="4">
    <source>
        <dbReference type="ARBA" id="ARBA00022475"/>
    </source>
</evidence>
<dbReference type="Pfam" id="PF00876">
    <property type="entry name" value="Innexin"/>
    <property type="match status" value="2"/>
</dbReference>
<dbReference type="PRINTS" id="PR01262">
    <property type="entry name" value="INNEXIN"/>
</dbReference>
<dbReference type="GO" id="GO:0005886">
    <property type="term" value="C:plasma membrane"/>
    <property type="evidence" value="ECO:0007669"/>
    <property type="project" value="UniProtKB-SubCell"/>
</dbReference>
<evidence type="ECO:0000256" key="6">
    <source>
        <dbReference type="ARBA" id="ARBA00022868"/>
    </source>
</evidence>
<dbReference type="PROSITE" id="PS51013">
    <property type="entry name" value="PANNEXIN"/>
    <property type="match status" value="1"/>
</dbReference>
<evidence type="ECO:0000256" key="3">
    <source>
        <dbReference type="ARBA" id="ARBA00022448"/>
    </source>
</evidence>
<keyword evidence="6" id="KW-0303">Gap junction</keyword>
<dbReference type="PANTHER" id="PTHR11893">
    <property type="entry name" value="INNEXIN"/>
    <property type="match status" value="1"/>
</dbReference>
<keyword evidence="9 12" id="KW-0406">Ion transport</keyword>
<keyword evidence="10 12" id="KW-0472">Membrane</keyword>
<feature type="compositionally biased region" description="Basic and acidic residues" evidence="13">
    <location>
        <begin position="497"/>
        <end position="507"/>
    </location>
</feature>
<dbReference type="EMBL" id="KL363213">
    <property type="protein sequence ID" value="KFD53783.1"/>
    <property type="molecule type" value="Genomic_DNA"/>
</dbReference>
<dbReference type="PANTHER" id="PTHR11893:SF14">
    <property type="entry name" value="INNEXIN-10"/>
    <property type="match status" value="1"/>
</dbReference>
<dbReference type="Proteomes" id="UP000030764">
    <property type="component" value="Unassembled WGS sequence"/>
</dbReference>
<dbReference type="AlphaFoldDB" id="A0A085M987"/>
<gene>
    <name evidence="12" type="primary">inx</name>
    <name evidence="14" type="ORF">M513_05289</name>
    <name evidence="15" type="ORF">M514_05289</name>
</gene>
<proteinExistence type="inferred from homology"/>
<comment type="function">
    <text evidence="12">Structural component of the gap junctions.</text>
</comment>
<dbReference type="GO" id="GO:0005243">
    <property type="term" value="F:gap junction channel activity"/>
    <property type="evidence" value="ECO:0007669"/>
    <property type="project" value="TreeGrafter"/>
</dbReference>
<organism evidence="14 16">
    <name type="scientific">Trichuris suis</name>
    <name type="common">pig whipworm</name>
    <dbReference type="NCBI Taxonomy" id="68888"/>
    <lineage>
        <taxon>Eukaryota</taxon>
        <taxon>Metazoa</taxon>
        <taxon>Ecdysozoa</taxon>
        <taxon>Nematoda</taxon>
        <taxon>Enoplea</taxon>
        <taxon>Dorylaimia</taxon>
        <taxon>Trichinellida</taxon>
        <taxon>Trichuridae</taxon>
        <taxon>Trichuris</taxon>
    </lineage>
</organism>
<evidence type="ECO:0000256" key="9">
    <source>
        <dbReference type="ARBA" id="ARBA00023065"/>
    </source>
</evidence>
<reference evidence="14 16" key="1">
    <citation type="journal article" date="2014" name="Nat. Genet.">
        <title>Genome and transcriptome of the porcine whipworm Trichuris suis.</title>
        <authorList>
            <person name="Jex A.R."/>
            <person name="Nejsum P."/>
            <person name="Schwarz E.M."/>
            <person name="Hu L."/>
            <person name="Young N.D."/>
            <person name="Hall R.S."/>
            <person name="Korhonen P.K."/>
            <person name="Liao S."/>
            <person name="Thamsborg S."/>
            <person name="Xia J."/>
            <person name="Xu P."/>
            <person name="Wang S."/>
            <person name="Scheerlinck J.P."/>
            <person name="Hofmann A."/>
            <person name="Sternberg P.W."/>
            <person name="Wang J."/>
            <person name="Gasser R.B."/>
        </authorList>
    </citation>
    <scope>NUCLEOTIDE SEQUENCE [LARGE SCALE GENOMIC DNA]</scope>
    <source>
        <strain evidence="15">DCEP-RM93F</strain>
        <strain evidence="14">DCEP-RM93M</strain>
    </source>
</reference>
<feature type="transmembrane region" description="Helical" evidence="12">
    <location>
        <begin position="336"/>
        <end position="360"/>
    </location>
</feature>
<keyword evidence="5 12" id="KW-0812">Transmembrane</keyword>
<dbReference type="GO" id="GO:0034220">
    <property type="term" value="P:monoatomic ion transmembrane transport"/>
    <property type="evidence" value="ECO:0007669"/>
    <property type="project" value="UniProtKB-KW"/>
</dbReference>
<evidence type="ECO:0000256" key="5">
    <source>
        <dbReference type="ARBA" id="ARBA00022692"/>
    </source>
</evidence>
<evidence type="ECO:0000256" key="11">
    <source>
        <dbReference type="ARBA" id="ARBA00023303"/>
    </source>
</evidence>
<keyword evidence="16" id="KW-1185">Reference proteome</keyword>
<comment type="subcellular location">
    <subcellularLocation>
        <location evidence="1">Cell junction</location>
        <location evidence="1">Gap junction</location>
    </subcellularLocation>
    <subcellularLocation>
        <location evidence="2 12">Cell membrane</location>
        <topology evidence="2 12">Multi-pass membrane protein</topology>
    </subcellularLocation>
</comment>
<evidence type="ECO:0000256" key="2">
    <source>
        <dbReference type="ARBA" id="ARBA00004651"/>
    </source>
</evidence>
<dbReference type="InterPro" id="IPR000990">
    <property type="entry name" value="Innexin"/>
</dbReference>
<comment type="caution">
    <text evidence="12">Lacks conserved residue(s) required for the propagation of feature annotation.</text>
</comment>
<evidence type="ECO:0000256" key="1">
    <source>
        <dbReference type="ARBA" id="ARBA00004610"/>
    </source>
</evidence>
<keyword evidence="7" id="KW-0965">Cell junction</keyword>
<accession>A0A085M987</accession>
<keyword evidence="8 12" id="KW-1133">Transmembrane helix</keyword>
<protein>
    <recommendedName>
        <fullName evidence="12">Innexin</fullName>
    </recommendedName>
</protein>
<evidence type="ECO:0000256" key="7">
    <source>
        <dbReference type="ARBA" id="ARBA00022949"/>
    </source>
</evidence>
<keyword evidence="4" id="KW-1003">Cell membrane</keyword>
<name>A0A085M987_9BILA</name>
<dbReference type="GO" id="GO:0005921">
    <property type="term" value="C:gap junction"/>
    <property type="evidence" value="ECO:0007669"/>
    <property type="project" value="UniProtKB-SubCell"/>
</dbReference>
<evidence type="ECO:0000256" key="13">
    <source>
        <dbReference type="SAM" id="MobiDB-lite"/>
    </source>
</evidence>
<keyword evidence="11 12" id="KW-0407">Ion channel</keyword>
<evidence type="ECO:0000256" key="12">
    <source>
        <dbReference type="RuleBase" id="RU010713"/>
    </source>
</evidence>
<evidence type="ECO:0000313" key="16">
    <source>
        <dbReference type="Proteomes" id="UP000030764"/>
    </source>
</evidence>
<keyword evidence="3 12" id="KW-0813">Transport</keyword>
<feature type="region of interest" description="Disordered" evidence="13">
    <location>
        <begin position="497"/>
        <end position="539"/>
    </location>
</feature>